<feature type="active site" description="Amidino-cysteine intermediate" evidence="3">
    <location>
        <position position="367"/>
    </location>
</feature>
<dbReference type="EMBL" id="CP017708">
    <property type="protein sequence ID" value="AOY81163.1"/>
    <property type="molecule type" value="Genomic_DNA"/>
</dbReference>
<name>A0A1D9G0N3_MOOP1</name>
<evidence type="ECO:0000313" key="5">
    <source>
        <dbReference type="Proteomes" id="UP000176944"/>
    </source>
</evidence>
<evidence type="ECO:0000313" key="4">
    <source>
        <dbReference type="EMBL" id="AOY81163.1"/>
    </source>
</evidence>
<feature type="active site" evidence="3">
    <location>
        <position position="212"/>
    </location>
</feature>
<dbReference type="PANTHER" id="PTHR10488:SF1">
    <property type="entry name" value="GLYCINE AMIDINOTRANSFERASE, MITOCHONDRIAL"/>
    <property type="match status" value="1"/>
</dbReference>
<dbReference type="SUPFAM" id="SSF55909">
    <property type="entry name" value="Pentein"/>
    <property type="match status" value="1"/>
</dbReference>
<dbReference type="Proteomes" id="UP000176944">
    <property type="component" value="Chromosome"/>
</dbReference>
<comment type="similarity">
    <text evidence="1">Belongs to the amidinotransferase family.</text>
</comment>
<organism evidence="4 5">
    <name type="scientific">Moorena producens (strain JHB)</name>
    <dbReference type="NCBI Taxonomy" id="1454205"/>
    <lineage>
        <taxon>Bacteria</taxon>
        <taxon>Bacillati</taxon>
        <taxon>Cyanobacteriota</taxon>
        <taxon>Cyanophyceae</taxon>
        <taxon>Coleofasciculales</taxon>
        <taxon>Coleofasciculaceae</taxon>
        <taxon>Moorena</taxon>
    </lineage>
</organism>
<evidence type="ECO:0000256" key="1">
    <source>
        <dbReference type="ARBA" id="ARBA00006943"/>
    </source>
</evidence>
<accession>A0A1D9G0N3</accession>
<dbReference type="Gene3D" id="3.75.10.10">
    <property type="entry name" value="L-arginine/glycine Amidinotransferase, Chain A"/>
    <property type="match status" value="1"/>
</dbReference>
<dbReference type="GO" id="GO:0015067">
    <property type="term" value="F:amidinotransferase activity"/>
    <property type="evidence" value="ECO:0007669"/>
    <property type="project" value="InterPro"/>
</dbReference>
<evidence type="ECO:0000256" key="3">
    <source>
        <dbReference type="PIRSR" id="PIRSR633195-1"/>
    </source>
</evidence>
<reference evidence="5" key="1">
    <citation type="submission" date="2016-10" db="EMBL/GenBank/DDBJ databases">
        <title>Comparative genomics uncovers the prolific and rare metabolic potential of the cyanobacterial genus Moorea.</title>
        <authorList>
            <person name="Leao T."/>
            <person name="Castelao G."/>
            <person name="Korobeynikov A."/>
            <person name="Monroe E.A."/>
            <person name="Podell S."/>
            <person name="Glukhov E."/>
            <person name="Allen E."/>
            <person name="Gerwick W.H."/>
            <person name="Gerwick L."/>
        </authorList>
    </citation>
    <scope>NUCLEOTIDE SEQUENCE [LARGE SCALE GENOMIC DNA]</scope>
    <source>
        <strain evidence="5">JHB</strain>
    </source>
</reference>
<dbReference type="AlphaFoldDB" id="A0A1D9G0N3"/>
<keyword evidence="2" id="KW-0808">Transferase</keyword>
<dbReference type="PANTHER" id="PTHR10488">
    <property type="entry name" value="GLYCINE AMIDINOTRANSFERASE, MITOCHONDRIAL"/>
    <property type="match status" value="1"/>
</dbReference>
<sequence length="384" mass="44944">MVNSFDEWSPLKEVIVGSPINYNIHDLELSFKLFFHENVDLEFFNPRYGKKDQGSEGDLTLKQPKTHQLKNKYLEELTEDVDELVKTLEKLEIKVHRPTSLNKAIDIKTPYWEATCIPALNPRDRAIIFGDEILETSPMVRARYFENDLLKPIFYQYFKAGARWTNMPMPMMTDRSFDLSYVDYIGQDMYSSQTLYQQEPSEFDVGYEIMIDGAQCLRFGKDVLVNVATKNHELGLQWLERHLGDRFRLHRLYRLTDNHIDSYILPLRPGTLLLRNPDVLKVLPEPLQKWDVIYPPEPTENLFPAYEDDDLILTSKYIDLNVLSIDQEKVIVNSLNPNFIKTLEQHGFTPIPVRHRHRRLFAGGFHCFTLDTVRAGSTCEDYFN</sequence>
<proteinExistence type="inferred from homology"/>
<dbReference type="InterPro" id="IPR033195">
    <property type="entry name" value="AmidinoTrfase"/>
</dbReference>
<evidence type="ECO:0000256" key="2">
    <source>
        <dbReference type="ARBA" id="ARBA00022679"/>
    </source>
</evidence>
<protein>
    <submittedName>
        <fullName evidence="4">Glycine amidinotransferase</fullName>
    </submittedName>
</protein>
<gene>
    <name evidence="4" type="ORF">BJP36_15890</name>
</gene>
<feature type="active site" evidence="3">
    <location>
        <position position="259"/>
    </location>
</feature>